<organism evidence="2">
    <name type="scientific">bioreactor metagenome</name>
    <dbReference type="NCBI Taxonomy" id="1076179"/>
    <lineage>
        <taxon>unclassified sequences</taxon>
        <taxon>metagenomes</taxon>
        <taxon>ecological metagenomes</taxon>
    </lineage>
</organism>
<evidence type="ECO:0008006" key="3">
    <source>
        <dbReference type="Google" id="ProtNLM"/>
    </source>
</evidence>
<accession>A0A645EH13</accession>
<protein>
    <recommendedName>
        <fullName evidence="3">Bacterial membrane protein YfhO</fullName>
    </recommendedName>
</protein>
<keyword evidence="1" id="KW-0472">Membrane</keyword>
<reference evidence="2" key="1">
    <citation type="submission" date="2019-08" db="EMBL/GenBank/DDBJ databases">
        <authorList>
            <person name="Kucharzyk K."/>
            <person name="Murdoch R.W."/>
            <person name="Higgins S."/>
            <person name="Loffler F."/>
        </authorList>
    </citation>
    <scope>NUCLEOTIDE SEQUENCE</scope>
</reference>
<name>A0A645EH13_9ZZZZ</name>
<feature type="transmembrane region" description="Helical" evidence="1">
    <location>
        <begin position="183"/>
        <end position="201"/>
    </location>
</feature>
<sequence>MRITPELEKFSTIRSFEQFDSLARTLGVLNMLNMKYIIMDPNSQPLINPYANGNAWLVRNIVPAKNADEEMKLLGEIDTKRELVADIRFAQDLPKQISTDSTAFIRLKSYQPNHLVYEFNAQKPQVAIFSEIYYDKGWNAYINGEKVPYFRANYLLRAMQLKSGAYEIEFKFEPKSYSIGNTIALTSSILLIISILAYFIWKTRKNKITPQEKE</sequence>
<dbReference type="Pfam" id="PF09586">
    <property type="entry name" value="YfhO"/>
    <property type="match status" value="1"/>
</dbReference>
<dbReference type="PANTHER" id="PTHR38454">
    <property type="entry name" value="INTEGRAL MEMBRANE PROTEIN-RELATED"/>
    <property type="match status" value="1"/>
</dbReference>
<keyword evidence="1" id="KW-0812">Transmembrane</keyword>
<gene>
    <name evidence="2" type="ORF">SDC9_147077</name>
</gene>
<evidence type="ECO:0000313" key="2">
    <source>
        <dbReference type="EMBL" id="MPM99882.1"/>
    </source>
</evidence>
<comment type="caution">
    <text evidence="2">The sequence shown here is derived from an EMBL/GenBank/DDBJ whole genome shotgun (WGS) entry which is preliminary data.</text>
</comment>
<keyword evidence="1" id="KW-1133">Transmembrane helix</keyword>
<dbReference type="AlphaFoldDB" id="A0A645EH13"/>
<dbReference type="PANTHER" id="PTHR38454:SF1">
    <property type="entry name" value="INTEGRAL MEMBRANE PROTEIN"/>
    <property type="match status" value="1"/>
</dbReference>
<dbReference type="EMBL" id="VSSQ01045945">
    <property type="protein sequence ID" value="MPM99882.1"/>
    <property type="molecule type" value="Genomic_DNA"/>
</dbReference>
<evidence type="ECO:0000256" key="1">
    <source>
        <dbReference type="SAM" id="Phobius"/>
    </source>
</evidence>
<proteinExistence type="predicted"/>
<dbReference type="InterPro" id="IPR018580">
    <property type="entry name" value="Uncharacterised_YfhO"/>
</dbReference>